<proteinExistence type="predicted"/>
<keyword evidence="1" id="KW-1133">Transmembrane helix</keyword>
<organism evidence="2 3">
    <name type="scientific">Spartinivicinus marinus</name>
    <dbReference type="NCBI Taxonomy" id="2994442"/>
    <lineage>
        <taxon>Bacteria</taxon>
        <taxon>Pseudomonadati</taxon>
        <taxon>Pseudomonadota</taxon>
        <taxon>Gammaproteobacteria</taxon>
        <taxon>Oceanospirillales</taxon>
        <taxon>Zooshikellaceae</taxon>
        <taxon>Spartinivicinus</taxon>
    </lineage>
</organism>
<reference evidence="2 3" key="1">
    <citation type="submission" date="2020-07" db="EMBL/GenBank/DDBJ databases">
        <title>Endozoicomonas sp. nov., isolated from sediment.</title>
        <authorList>
            <person name="Gu T."/>
        </authorList>
    </citation>
    <scope>NUCLEOTIDE SEQUENCE [LARGE SCALE GENOMIC DNA]</scope>
    <source>
        <strain evidence="2 3">SM1973</strain>
    </source>
</reference>
<feature type="transmembrane region" description="Helical" evidence="1">
    <location>
        <begin position="6"/>
        <end position="25"/>
    </location>
</feature>
<accession>A0A853I1S3</accession>
<dbReference type="AlphaFoldDB" id="A0A853I1S3"/>
<keyword evidence="1" id="KW-0472">Membrane</keyword>
<keyword evidence="1" id="KW-0812">Transmembrane</keyword>
<gene>
    <name evidence="2" type="ORF">H0A36_05220</name>
</gene>
<dbReference type="Proteomes" id="UP000569732">
    <property type="component" value="Unassembled WGS sequence"/>
</dbReference>
<keyword evidence="3" id="KW-1185">Reference proteome</keyword>
<dbReference type="EMBL" id="JACCKB010000005">
    <property type="protein sequence ID" value="NYZ65402.1"/>
    <property type="molecule type" value="Genomic_DNA"/>
</dbReference>
<evidence type="ECO:0000313" key="2">
    <source>
        <dbReference type="EMBL" id="NYZ65402.1"/>
    </source>
</evidence>
<sequence length="117" mass="13436">MAVWLITVLLASILIGCIVLLLLNVRTPRYRIERARVKTLFFDIVNGEASEEDWQVFISIPIYNDAQLETIRIRCLQLDEKEFIGGTESSPFFLTETAIDEIRQMLQTLEGDIVFKG</sequence>
<evidence type="ECO:0000313" key="3">
    <source>
        <dbReference type="Proteomes" id="UP000569732"/>
    </source>
</evidence>
<comment type="caution">
    <text evidence="2">The sequence shown here is derived from an EMBL/GenBank/DDBJ whole genome shotgun (WGS) entry which is preliminary data.</text>
</comment>
<name>A0A853I1S3_9GAMM</name>
<evidence type="ECO:0000256" key="1">
    <source>
        <dbReference type="SAM" id="Phobius"/>
    </source>
</evidence>
<protein>
    <submittedName>
        <fullName evidence="2">Uncharacterized protein</fullName>
    </submittedName>
</protein>
<dbReference type="RefSeq" id="WP_180567437.1">
    <property type="nucleotide sequence ID" value="NZ_JACCKB010000005.1"/>
</dbReference>